<comment type="caution">
    <text evidence="3">The sequence shown here is derived from an EMBL/GenBank/DDBJ whole genome shotgun (WGS) entry which is preliminary data.</text>
</comment>
<keyword evidence="1" id="KW-0175">Coiled coil</keyword>
<proteinExistence type="predicted"/>
<feature type="coiled-coil region" evidence="1">
    <location>
        <begin position="459"/>
        <end position="486"/>
    </location>
</feature>
<feature type="region of interest" description="Disordered" evidence="2">
    <location>
        <begin position="1"/>
        <end position="41"/>
    </location>
</feature>
<sequence length="507" mass="56767">MEESSGEEYMLSPKVSRHANWGSIPRRKSARVQSRNLEREKSRNILKDCKAVTDNQEKMKGLEIKLPMGKESEIRLTSKLLGKRKKRNMHTNNSVIFLGERAVSPRGPNAVTLKQETISPDNIIQGSKEAEGAIDNEQVGFTRKDIIVQISRNQSTEVCKTSPAMSTSMASDQNVQGAEIVSPDPQGYNDGQGDHFNCSGIIASLLQSAHTSKESSSSDMPLCVEVEGEKNVTLAKQKLKGGPEKTFPEETADGAGANTAAALTSMPSEQDVPDAVVFLDSDLRGDNEEIVTYSPDRVSCKSFGPSLFHMASTFFETSSDATSSVNNNLKQVGSYRVSDEFAPTLHAIFKEYGDIARNCRLKSPEMLKDILEKVCTAVQNLQQLPSSELKEHHLASLNDVIFVAESVNLDVEWLRHYHDEIRETVDQIPHYKNLKTELVKTTEMFELRKRDHDFMKLEIMKLQSALRMVEAELEGMTDKMDDLQREIRDVQPKLQQFHHRFVGHGLL</sequence>
<dbReference type="PANTHER" id="PTHR35358:SF7">
    <property type="entry name" value="EXPRESSED PROTEIN"/>
    <property type="match status" value="1"/>
</dbReference>
<dbReference type="Proteomes" id="UP001324115">
    <property type="component" value="Unassembled WGS sequence"/>
</dbReference>
<keyword evidence="4" id="KW-1185">Reference proteome</keyword>
<evidence type="ECO:0000313" key="3">
    <source>
        <dbReference type="EMBL" id="KAK4581151.1"/>
    </source>
</evidence>
<dbReference type="PANTHER" id="PTHR35358">
    <property type="entry name" value="OS06G0711100 PROTEIN"/>
    <property type="match status" value="1"/>
</dbReference>
<dbReference type="Pfam" id="PF05278">
    <property type="entry name" value="PEARLI-4"/>
    <property type="match status" value="1"/>
</dbReference>
<evidence type="ECO:0000256" key="1">
    <source>
        <dbReference type="SAM" id="Coils"/>
    </source>
</evidence>
<accession>A0AAN7EVR0</accession>
<dbReference type="InterPro" id="IPR007942">
    <property type="entry name" value="PLipase-like"/>
</dbReference>
<name>A0AAN7EVR0_QUERU</name>
<gene>
    <name evidence="3" type="ORF">RGQ29_024718</name>
</gene>
<protein>
    <submittedName>
        <fullName evidence="3">Uncharacterized protein</fullName>
    </submittedName>
</protein>
<reference evidence="3 4" key="1">
    <citation type="journal article" date="2023" name="G3 (Bethesda)">
        <title>A haplotype-resolved chromosome-scale genome for Quercus rubra L. provides insights into the genetics of adaptive traits for red oak species.</title>
        <authorList>
            <person name="Kapoor B."/>
            <person name="Jenkins J."/>
            <person name="Schmutz J."/>
            <person name="Zhebentyayeva T."/>
            <person name="Kuelheim C."/>
            <person name="Coggeshall M."/>
            <person name="Heim C."/>
            <person name="Lasky J.R."/>
            <person name="Leites L."/>
            <person name="Islam-Faridi N."/>
            <person name="Romero-Severson J."/>
            <person name="DeLeo V.L."/>
            <person name="Lucas S.M."/>
            <person name="Lazic D."/>
            <person name="Gailing O."/>
            <person name="Carlson J."/>
            <person name="Staton M."/>
        </authorList>
    </citation>
    <scope>NUCLEOTIDE SEQUENCE [LARGE SCALE GENOMIC DNA]</scope>
    <source>
        <strain evidence="3">Pseudo-F2</strain>
    </source>
</reference>
<evidence type="ECO:0000256" key="2">
    <source>
        <dbReference type="SAM" id="MobiDB-lite"/>
    </source>
</evidence>
<dbReference type="AlphaFoldDB" id="A0AAN7EVR0"/>
<evidence type="ECO:0000313" key="4">
    <source>
        <dbReference type="Proteomes" id="UP001324115"/>
    </source>
</evidence>
<dbReference type="EMBL" id="JAXUIC010000007">
    <property type="protein sequence ID" value="KAK4581151.1"/>
    <property type="molecule type" value="Genomic_DNA"/>
</dbReference>
<organism evidence="3 4">
    <name type="scientific">Quercus rubra</name>
    <name type="common">Northern red oak</name>
    <name type="synonym">Quercus borealis</name>
    <dbReference type="NCBI Taxonomy" id="3512"/>
    <lineage>
        <taxon>Eukaryota</taxon>
        <taxon>Viridiplantae</taxon>
        <taxon>Streptophyta</taxon>
        <taxon>Embryophyta</taxon>
        <taxon>Tracheophyta</taxon>
        <taxon>Spermatophyta</taxon>
        <taxon>Magnoliopsida</taxon>
        <taxon>eudicotyledons</taxon>
        <taxon>Gunneridae</taxon>
        <taxon>Pentapetalae</taxon>
        <taxon>rosids</taxon>
        <taxon>fabids</taxon>
        <taxon>Fagales</taxon>
        <taxon>Fagaceae</taxon>
        <taxon>Quercus</taxon>
    </lineage>
</organism>